<proteinExistence type="predicted"/>
<evidence type="ECO:0000256" key="1">
    <source>
        <dbReference type="SAM" id="MobiDB-lite"/>
    </source>
</evidence>
<dbReference type="Pfam" id="PF19681">
    <property type="entry name" value="DUF6183"/>
    <property type="match status" value="1"/>
</dbReference>
<dbReference type="InterPro" id="IPR045756">
    <property type="entry name" value="DUF6183"/>
</dbReference>
<dbReference type="Proteomes" id="UP000053127">
    <property type="component" value="Unassembled WGS sequence"/>
</dbReference>
<dbReference type="OrthoDB" id="3872040at2"/>
<accession>A0A101NQ95</accession>
<dbReference type="RefSeq" id="WP_067136553.1">
    <property type="nucleotide sequence ID" value="NZ_KQ948239.1"/>
</dbReference>
<reference evidence="2 3" key="1">
    <citation type="submission" date="2015-10" db="EMBL/GenBank/DDBJ databases">
        <title>Draft genome sequence of Streptomyces yokosukanensis DSM 40224, type strain for the species Streptomyces yokosukanensis.</title>
        <authorList>
            <person name="Ruckert C."/>
            <person name="Winkler A."/>
            <person name="Kalinowski J."/>
            <person name="Kampfer P."/>
            <person name="Glaeser S."/>
        </authorList>
    </citation>
    <scope>NUCLEOTIDE SEQUENCE [LARGE SCALE GENOMIC DNA]</scope>
    <source>
        <strain evidence="2 3">DSM 40224</strain>
    </source>
</reference>
<name>A0A101NQ95_9ACTN</name>
<dbReference type="EMBL" id="LMWN01000086">
    <property type="protein sequence ID" value="KUM97182.1"/>
    <property type="molecule type" value="Genomic_DNA"/>
</dbReference>
<dbReference type="AlphaFoldDB" id="A0A101NQ95"/>
<protein>
    <submittedName>
        <fullName evidence="2">Uncharacterized protein</fullName>
    </submittedName>
</protein>
<evidence type="ECO:0000313" key="3">
    <source>
        <dbReference type="Proteomes" id="UP000053127"/>
    </source>
</evidence>
<feature type="region of interest" description="Disordered" evidence="1">
    <location>
        <begin position="177"/>
        <end position="206"/>
    </location>
</feature>
<gene>
    <name evidence="2" type="ORF">AQI95_42145</name>
</gene>
<evidence type="ECO:0000313" key="2">
    <source>
        <dbReference type="EMBL" id="KUM97182.1"/>
    </source>
</evidence>
<organism evidence="2 3">
    <name type="scientific">Streptomyces yokosukanensis</name>
    <dbReference type="NCBI Taxonomy" id="67386"/>
    <lineage>
        <taxon>Bacteria</taxon>
        <taxon>Bacillati</taxon>
        <taxon>Actinomycetota</taxon>
        <taxon>Actinomycetes</taxon>
        <taxon>Kitasatosporales</taxon>
        <taxon>Streptomycetaceae</taxon>
        <taxon>Streptomyces</taxon>
    </lineage>
</organism>
<keyword evidence="3" id="KW-1185">Reference proteome</keyword>
<comment type="caution">
    <text evidence="2">The sequence shown here is derived from an EMBL/GenBank/DDBJ whole genome shotgun (WGS) entry which is preliminary data.</text>
</comment>
<sequence length="372" mass="41049">MEEPEENLAPLVWGQAEQRAAQGDPSFVRRLGSQLADRHAEALEKARDYERQLAHVIRVLALTPGRDSLTQLLRLLEDKPHAGTHPDLRTPFVASLLAEHQNVPDLIATVFDRREWRQLDELRACLFHELLLRGADTDTRGPLRDWTVVRPGWHPLAWLPTHRRDFEAGVRFPGRSLRGSASGVSSQLPTTGRMDPPAPRSSEPSALQDAATVDVYETIVAAPQAGDWGDCGAWVFLLDQPVTPDQVPALLPTLPMACVDGLGPTDRFEVAVRPMEEVWHLLFETASMGGIYSSGVHGAFGRLWAWRSMAGLSGAPADASAPDVEQHARQSTWLHFEADAEWFHNDIGSDYGIAALSPDRRRIAVLAATDTD</sequence>